<dbReference type="InterPro" id="IPR012676">
    <property type="entry name" value="TGS-like"/>
</dbReference>
<dbReference type="CDD" id="cd01667">
    <property type="entry name" value="TGS_ThrRS"/>
    <property type="match status" value="1"/>
</dbReference>
<reference evidence="3 4" key="1">
    <citation type="submission" date="2024-11" db="EMBL/GenBank/DDBJ databases">
        <title>Genome sequencing of Xanthomonas codiaei.</title>
        <authorList>
            <person name="Studholme D.J."/>
        </authorList>
    </citation>
    <scope>NUCLEOTIDE SEQUENCE [LARGE SCALE GENOMIC DNA]</scope>
    <source>
        <strain evidence="3 4">NCPPB 4350</strain>
    </source>
</reference>
<protein>
    <submittedName>
        <fullName evidence="3">TGS domain-containing protein</fullName>
    </submittedName>
</protein>
<feature type="domain" description="TGS" evidence="2">
    <location>
        <begin position="1"/>
        <end position="61"/>
    </location>
</feature>
<sequence>MINITLPDGSRREFESPVSVMQVAQSIGAGLAKATIAGQVDGQLVDASDVIDHDASLRIITAKDAEGVEIIRHSCAHLVGHAVKQLYPEVKMVIGPVIAEGFYYDIYSERPFTPEDMAAIEQRMQELIAQDYDVIKKVTPRAEVIEVFA</sequence>
<dbReference type="Gene3D" id="3.30.54.20">
    <property type="match status" value="1"/>
</dbReference>
<feature type="non-terminal residue" evidence="3">
    <location>
        <position position="149"/>
    </location>
</feature>
<comment type="caution">
    <text evidence="3">The sequence shown here is derived from an EMBL/GenBank/DDBJ whole genome shotgun (WGS) entry which is preliminary data.</text>
</comment>
<dbReference type="Proteomes" id="UP001637990">
    <property type="component" value="Unassembled WGS sequence"/>
</dbReference>
<dbReference type="InterPro" id="IPR004095">
    <property type="entry name" value="TGS"/>
</dbReference>
<keyword evidence="4" id="KW-1185">Reference proteome</keyword>
<dbReference type="SUPFAM" id="SSF55186">
    <property type="entry name" value="ThrRS/AlaRS common domain"/>
    <property type="match status" value="1"/>
</dbReference>
<gene>
    <name evidence="3" type="ORF">ACI6Q5_18790</name>
</gene>
<dbReference type="Gene3D" id="3.10.20.30">
    <property type="match status" value="1"/>
</dbReference>
<dbReference type="PANTHER" id="PTHR11451">
    <property type="entry name" value="THREONINE-TRNA LIGASE"/>
    <property type="match status" value="1"/>
</dbReference>
<dbReference type="PANTHER" id="PTHR11451:SF44">
    <property type="entry name" value="THREONINE--TRNA LIGASE, CHLOROPLASTIC_MITOCHONDRIAL 2"/>
    <property type="match status" value="1"/>
</dbReference>
<keyword evidence="1" id="KW-0648">Protein biosynthesis</keyword>
<evidence type="ECO:0000256" key="1">
    <source>
        <dbReference type="ARBA" id="ARBA00022917"/>
    </source>
</evidence>
<dbReference type="Gene3D" id="3.30.980.10">
    <property type="entry name" value="Threonyl-trna Synthetase, Chain A, domain 2"/>
    <property type="match status" value="1"/>
</dbReference>
<evidence type="ECO:0000313" key="3">
    <source>
        <dbReference type="EMBL" id="MFO3706964.1"/>
    </source>
</evidence>
<dbReference type="EMBL" id="JBJGBS010000133">
    <property type="protein sequence ID" value="MFO3706964.1"/>
    <property type="molecule type" value="Genomic_DNA"/>
</dbReference>
<evidence type="ECO:0000259" key="2">
    <source>
        <dbReference type="PROSITE" id="PS51880"/>
    </source>
</evidence>
<organism evidence="3 4">
    <name type="scientific">Xanthomonas codiaei</name>
    <dbReference type="NCBI Taxonomy" id="56463"/>
    <lineage>
        <taxon>Bacteria</taxon>
        <taxon>Pseudomonadati</taxon>
        <taxon>Pseudomonadota</taxon>
        <taxon>Gammaproteobacteria</taxon>
        <taxon>Lysobacterales</taxon>
        <taxon>Lysobacteraceae</taxon>
        <taxon>Xanthomonas</taxon>
    </lineage>
</organism>
<name>A0ABW9MRQ1_9XANT</name>
<dbReference type="InterPro" id="IPR018163">
    <property type="entry name" value="Thr/Ala-tRNA-synth_IIc_edit"/>
</dbReference>
<dbReference type="Pfam" id="PF02824">
    <property type="entry name" value="TGS"/>
    <property type="match status" value="1"/>
</dbReference>
<accession>A0ABW9MRQ1</accession>
<dbReference type="SUPFAM" id="SSF81271">
    <property type="entry name" value="TGS-like"/>
    <property type="match status" value="1"/>
</dbReference>
<dbReference type="PROSITE" id="PS51880">
    <property type="entry name" value="TGS"/>
    <property type="match status" value="1"/>
</dbReference>
<proteinExistence type="predicted"/>
<dbReference type="RefSeq" id="WP_410049813.1">
    <property type="nucleotide sequence ID" value="NZ_JBJGBS010000133.1"/>
</dbReference>
<dbReference type="InterPro" id="IPR012675">
    <property type="entry name" value="Beta-grasp_dom_sf"/>
</dbReference>
<evidence type="ECO:0000313" key="4">
    <source>
        <dbReference type="Proteomes" id="UP001637990"/>
    </source>
</evidence>